<feature type="transmembrane region" description="Helical" evidence="7">
    <location>
        <begin position="30"/>
        <end position="48"/>
    </location>
</feature>
<evidence type="ECO:0000256" key="3">
    <source>
        <dbReference type="ARBA" id="ARBA00022692"/>
    </source>
</evidence>
<feature type="transmembrane region" description="Helical" evidence="7">
    <location>
        <begin position="60"/>
        <end position="78"/>
    </location>
</feature>
<accession>A0ABU2ND26</accession>
<evidence type="ECO:0000256" key="5">
    <source>
        <dbReference type="ARBA" id="ARBA00023136"/>
    </source>
</evidence>
<gene>
    <name evidence="8" type="ORF">RM445_20220</name>
</gene>
<dbReference type="Proteomes" id="UP001183202">
    <property type="component" value="Unassembled WGS sequence"/>
</dbReference>
<dbReference type="InterPro" id="IPR010343">
    <property type="entry name" value="ArAE_1"/>
</dbReference>
<evidence type="ECO:0000256" key="1">
    <source>
        <dbReference type="ARBA" id="ARBA00004651"/>
    </source>
</evidence>
<protein>
    <submittedName>
        <fullName evidence="8">Aromatic acid exporter family protein</fullName>
    </submittedName>
</protein>
<dbReference type="RefSeq" id="WP_311558339.1">
    <property type="nucleotide sequence ID" value="NZ_JAVREJ010000015.1"/>
</dbReference>
<evidence type="ECO:0000256" key="4">
    <source>
        <dbReference type="ARBA" id="ARBA00022989"/>
    </source>
</evidence>
<proteinExistence type="predicted"/>
<keyword evidence="4 7" id="KW-1133">Transmembrane helix</keyword>
<organism evidence="8 9">
    <name type="scientific">Pseudonocardia charpentierae</name>
    <dbReference type="NCBI Taxonomy" id="3075545"/>
    <lineage>
        <taxon>Bacteria</taxon>
        <taxon>Bacillati</taxon>
        <taxon>Actinomycetota</taxon>
        <taxon>Actinomycetes</taxon>
        <taxon>Pseudonocardiales</taxon>
        <taxon>Pseudonocardiaceae</taxon>
        <taxon>Pseudonocardia</taxon>
    </lineage>
</organism>
<evidence type="ECO:0000313" key="8">
    <source>
        <dbReference type="EMBL" id="MDT0351855.1"/>
    </source>
</evidence>
<keyword evidence="5 7" id="KW-0472">Membrane</keyword>
<keyword evidence="9" id="KW-1185">Reference proteome</keyword>
<evidence type="ECO:0000256" key="6">
    <source>
        <dbReference type="SAM" id="MobiDB-lite"/>
    </source>
</evidence>
<feature type="transmembrane region" description="Helical" evidence="7">
    <location>
        <begin position="85"/>
        <end position="118"/>
    </location>
</feature>
<feature type="compositionally biased region" description="Basic and acidic residues" evidence="6">
    <location>
        <begin position="472"/>
        <end position="483"/>
    </location>
</feature>
<name>A0ABU2ND26_9PSEU</name>
<dbReference type="EMBL" id="JAVREJ010000015">
    <property type="protein sequence ID" value="MDT0351855.1"/>
    <property type="molecule type" value="Genomic_DNA"/>
</dbReference>
<keyword evidence="3 7" id="KW-0812">Transmembrane</keyword>
<dbReference type="Pfam" id="PF06081">
    <property type="entry name" value="ArAE_1"/>
    <property type="match status" value="1"/>
</dbReference>
<evidence type="ECO:0000256" key="7">
    <source>
        <dbReference type="SAM" id="Phobius"/>
    </source>
</evidence>
<feature type="transmembrane region" description="Helical" evidence="7">
    <location>
        <begin position="124"/>
        <end position="143"/>
    </location>
</feature>
<sequence>MATTWRSFGRRLRGRFSTAALRIRRRWRSAAFRAARLAGAAVAAYLAAEGLGLVNPPPLVAALTALLVVQATASSTLFSGVERVFAVVLGVALALGFASVVGLTWWSLGILVAVSIVIGQLMRLGPNLIEVPISAMLVLGVGFTAGAEAAATSRAVETLIGAVVGVLVNVLFPPSVRSRYGGQAVQRLAEEIAALLEEAAEGIGPTPGTLPTRSVTDSGNFFPTGTGWFTIPSVDRTSGDLGLTADATRRWLDDARRLNRHVPGVDRALTHAEESRRLNVRALGTPESTRSLRAGLEALEMGSVAVRTLFRAIDDWVRGGMVEPDSAYAARARVAWTELLTELAAAVRAFGALLRAEVEGSAKAEEAELDDALDRLRLGRLRHVEALLADPREHPDLWELDGALVTLVDRMLLELDTAAHARSSEEHRRDVVDRHRASELFDRLRTRRAERRRSEGQAPAGEAGHPQSDDPGEQRSSRDEEAP</sequence>
<evidence type="ECO:0000313" key="9">
    <source>
        <dbReference type="Proteomes" id="UP001183202"/>
    </source>
</evidence>
<comment type="subcellular location">
    <subcellularLocation>
        <location evidence="1">Cell membrane</location>
        <topology evidence="1">Multi-pass membrane protein</topology>
    </subcellularLocation>
</comment>
<feature type="region of interest" description="Disordered" evidence="6">
    <location>
        <begin position="443"/>
        <end position="483"/>
    </location>
</feature>
<reference evidence="9" key="1">
    <citation type="submission" date="2023-07" db="EMBL/GenBank/DDBJ databases">
        <title>30 novel species of actinomycetes from the DSMZ collection.</title>
        <authorList>
            <person name="Nouioui I."/>
        </authorList>
    </citation>
    <scope>NUCLEOTIDE SEQUENCE [LARGE SCALE GENOMIC DNA]</scope>
    <source>
        <strain evidence="9">DSM 45834</strain>
    </source>
</reference>
<evidence type="ECO:0000256" key="2">
    <source>
        <dbReference type="ARBA" id="ARBA00022475"/>
    </source>
</evidence>
<comment type="caution">
    <text evidence="8">The sequence shown here is derived from an EMBL/GenBank/DDBJ whole genome shotgun (WGS) entry which is preliminary data.</text>
</comment>
<keyword evidence="2" id="KW-1003">Cell membrane</keyword>
<feature type="transmembrane region" description="Helical" evidence="7">
    <location>
        <begin position="155"/>
        <end position="172"/>
    </location>
</feature>